<dbReference type="InterPro" id="IPR037049">
    <property type="entry name" value="DUF1214_C_sf"/>
</dbReference>
<dbReference type="InterPro" id="IPR010679">
    <property type="entry name" value="DUF1254"/>
</dbReference>
<feature type="signal peptide" evidence="1">
    <location>
        <begin position="1"/>
        <end position="25"/>
    </location>
</feature>
<evidence type="ECO:0000256" key="1">
    <source>
        <dbReference type="SAM" id="SignalP"/>
    </source>
</evidence>
<dbReference type="Pfam" id="PF06742">
    <property type="entry name" value="DUF1214"/>
    <property type="match status" value="1"/>
</dbReference>
<evidence type="ECO:0000259" key="3">
    <source>
        <dbReference type="Pfam" id="PF06863"/>
    </source>
</evidence>
<dbReference type="KEGG" id="plm:Plim_1467"/>
<dbReference type="eggNOG" id="COG5361">
    <property type="taxonomic scope" value="Bacteria"/>
</dbReference>
<reference evidence="4 5" key="1">
    <citation type="journal article" date="2010" name="Stand. Genomic Sci.">
        <title>Complete genome sequence of Planctomyces limnophilus type strain (Mu 290).</title>
        <authorList>
            <person name="Labutti K."/>
            <person name="Sikorski J."/>
            <person name="Schneider S."/>
            <person name="Nolan M."/>
            <person name="Lucas S."/>
            <person name="Glavina Del Rio T."/>
            <person name="Tice H."/>
            <person name="Cheng J.F."/>
            <person name="Goodwin L."/>
            <person name="Pitluck S."/>
            <person name="Liolios K."/>
            <person name="Ivanova N."/>
            <person name="Mavromatis K."/>
            <person name="Mikhailova N."/>
            <person name="Pati A."/>
            <person name="Chen A."/>
            <person name="Palaniappan K."/>
            <person name="Land M."/>
            <person name="Hauser L."/>
            <person name="Chang Y.J."/>
            <person name="Jeffries C.D."/>
            <person name="Tindall B.J."/>
            <person name="Rohde M."/>
            <person name="Goker M."/>
            <person name="Woyke T."/>
            <person name="Bristow J."/>
            <person name="Eisen J.A."/>
            <person name="Markowitz V."/>
            <person name="Hugenholtz P."/>
            <person name="Kyrpides N.C."/>
            <person name="Klenk H.P."/>
            <person name="Lapidus A."/>
        </authorList>
    </citation>
    <scope>NUCLEOTIDE SEQUENCE [LARGE SCALE GENOMIC DNA]</scope>
    <source>
        <strain evidence="5">ATCC 43296 / DSM 3776 / IFAM 1008 / 290</strain>
    </source>
</reference>
<organism evidence="4 5">
    <name type="scientific">Planctopirus limnophila (strain ATCC 43296 / DSM 3776 / IFAM 1008 / Mu 290)</name>
    <name type="common">Planctomyces limnophilus</name>
    <dbReference type="NCBI Taxonomy" id="521674"/>
    <lineage>
        <taxon>Bacteria</taxon>
        <taxon>Pseudomonadati</taxon>
        <taxon>Planctomycetota</taxon>
        <taxon>Planctomycetia</taxon>
        <taxon>Planctomycetales</taxon>
        <taxon>Planctomycetaceae</taxon>
        <taxon>Planctopirus</taxon>
    </lineage>
</organism>
<dbReference type="HOGENOM" id="CLU_027269_1_1_0"/>
<protein>
    <recommendedName>
        <fullName evidence="6">Cell envelope protein</fullName>
    </recommendedName>
</protein>
<dbReference type="AlphaFoldDB" id="D5SW15"/>
<evidence type="ECO:0000313" key="4">
    <source>
        <dbReference type="EMBL" id="ADG67300.1"/>
    </source>
</evidence>
<dbReference type="Gene3D" id="2.60.40.1610">
    <property type="entry name" value="Domain of unknown function DUF1254"/>
    <property type="match status" value="1"/>
</dbReference>
<sequence length="471" mass="52205" precursor="true">MKLLKLAAIPLLVTFMMREAQPCMAQEKLSVEEIKAITEEAFIYSFPMVMGYGILYEYAVDVKSGQYKAAFNQIYNTARVYTPEDTAVVTPNSDTPYSFVWADLRTEPLVLSVPEVQKDRYYSVMLADMYTCNYGYIGSRATGNGAGTYMISGPGWNGPTPEGIKKVFQCETEFSLVLYRTQLFGPDDINNVKQIQAGYKVQTLSSYLNKSTPAAAPEIQWPAIDKKLAEADPFAYLNFILQFCPTTGTAEVERPLRAKFAKIGIEAGKPFPLARLTAEQKEALKAGVLSGLAKIKQKVSTLGKDENGWRVGGAQGDRAFYNADWTLRAAAAMAGIYGNDEVEALYPLLSTDSEGNKPDCSSKRYTLTFSKGQLPPTNAFWSVTMYDGKTQLLIANPLNRYLINTPMLPDLKRNADGSLTIYIQKDSPGKDKESNWIPAPDGPIYVAMRLYWPKEEALNGSWKPPALVPTK</sequence>
<dbReference type="Gene3D" id="2.60.120.600">
    <property type="entry name" value="Domain of unknown function DUF1214, C-terminal domain"/>
    <property type="match status" value="1"/>
</dbReference>
<evidence type="ECO:0000313" key="5">
    <source>
        <dbReference type="Proteomes" id="UP000002220"/>
    </source>
</evidence>
<dbReference type="STRING" id="521674.Plim_1467"/>
<dbReference type="EMBL" id="CP001744">
    <property type="protein sequence ID" value="ADG67300.1"/>
    <property type="molecule type" value="Genomic_DNA"/>
</dbReference>
<dbReference type="RefSeq" id="WP_013109731.1">
    <property type="nucleotide sequence ID" value="NC_014148.1"/>
</dbReference>
<dbReference type="SUPFAM" id="SSF160935">
    <property type="entry name" value="VPA0735-like"/>
    <property type="match status" value="1"/>
</dbReference>
<dbReference type="Pfam" id="PF06863">
    <property type="entry name" value="DUF1254"/>
    <property type="match status" value="1"/>
</dbReference>
<name>D5SW15_PLAL2</name>
<feature type="chain" id="PRO_5003076350" description="Cell envelope protein" evidence="1">
    <location>
        <begin position="26"/>
        <end position="471"/>
    </location>
</feature>
<feature type="domain" description="DUF1214" evidence="2">
    <location>
        <begin position="343"/>
        <end position="455"/>
    </location>
</feature>
<proteinExistence type="predicted"/>
<dbReference type="InterPro" id="IPR010621">
    <property type="entry name" value="DUF1214"/>
</dbReference>
<feature type="domain" description="DUF1254" evidence="3">
    <location>
        <begin position="71"/>
        <end position="202"/>
    </location>
</feature>
<dbReference type="Proteomes" id="UP000002220">
    <property type="component" value="Chromosome"/>
</dbReference>
<accession>D5SW15</accession>
<evidence type="ECO:0008006" key="6">
    <source>
        <dbReference type="Google" id="ProtNLM"/>
    </source>
</evidence>
<gene>
    <name evidence="4" type="ordered locus">Plim_1467</name>
</gene>
<dbReference type="PANTHER" id="PTHR36509:SF2">
    <property type="entry name" value="BLL3101 PROTEIN"/>
    <property type="match status" value="1"/>
</dbReference>
<dbReference type="PANTHER" id="PTHR36509">
    <property type="entry name" value="BLL3101 PROTEIN"/>
    <property type="match status" value="1"/>
</dbReference>
<keyword evidence="5" id="KW-1185">Reference proteome</keyword>
<evidence type="ECO:0000259" key="2">
    <source>
        <dbReference type="Pfam" id="PF06742"/>
    </source>
</evidence>
<keyword evidence="1" id="KW-0732">Signal</keyword>
<dbReference type="InterPro" id="IPR037050">
    <property type="entry name" value="DUF1254_sf"/>
</dbReference>